<feature type="transmembrane region" description="Helical" evidence="1">
    <location>
        <begin position="69"/>
        <end position="89"/>
    </location>
</feature>
<feature type="transmembrane region" description="Helical" evidence="1">
    <location>
        <begin position="7"/>
        <end position="27"/>
    </location>
</feature>
<evidence type="ECO:0000256" key="1">
    <source>
        <dbReference type="SAM" id="Phobius"/>
    </source>
</evidence>
<feature type="transmembrane region" description="Helical" evidence="1">
    <location>
        <begin position="47"/>
        <end position="64"/>
    </location>
</feature>
<organism evidence="3 4">
    <name type="scientific">Microthyrium microscopicum</name>
    <dbReference type="NCBI Taxonomy" id="703497"/>
    <lineage>
        <taxon>Eukaryota</taxon>
        <taxon>Fungi</taxon>
        <taxon>Dikarya</taxon>
        <taxon>Ascomycota</taxon>
        <taxon>Pezizomycotina</taxon>
        <taxon>Dothideomycetes</taxon>
        <taxon>Dothideomycetes incertae sedis</taxon>
        <taxon>Microthyriales</taxon>
        <taxon>Microthyriaceae</taxon>
        <taxon>Microthyrium</taxon>
    </lineage>
</organism>
<proteinExistence type="predicted"/>
<reference evidence="3" key="1">
    <citation type="journal article" date="2020" name="Stud. Mycol.">
        <title>101 Dothideomycetes genomes: a test case for predicting lifestyles and emergence of pathogens.</title>
        <authorList>
            <person name="Haridas S."/>
            <person name="Albert R."/>
            <person name="Binder M."/>
            <person name="Bloem J."/>
            <person name="Labutti K."/>
            <person name="Salamov A."/>
            <person name="Andreopoulos B."/>
            <person name="Baker S."/>
            <person name="Barry K."/>
            <person name="Bills G."/>
            <person name="Bluhm B."/>
            <person name="Cannon C."/>
            <person name="Castanera R."/>
            <person name="Culley D."/>
            <person name="Daum C."/>
            <person name="Ezra D."/>
            <person name="Gonzalez J."/>
            <person name="Henrissat B."/>
            <person name="Kuo A."/>
            <person name="Liang C."/>
            <person name="Lipzen A."/>
            <person name="Lutzoni F."/>
            <person name="Magnuson J."/>
            <person name="Mondo S."/>
            <person name="Nolan M."/>
            <person name="Ohm R."/>
            <person name="Pangilinan J."/>
            <person name="Park H.-J."/>
            <person name="Ramirez L."/>
            <person name="Alfaro M."/>
            <person name="Sun H."/>
            <person name="Tritt A."/>
            <person name="Yoshinaga Y."/>
            <person name="Zwiers L.-H."/>
            <person name="Turgeon B."/>
            <person name="Goodwin S."/>
            <person name="Spatafora J."/>
            <person name="Crous P."/>
            <person name="Grigoriev I."/>
        </authorList>
    </citation>
    <scope>NUCLEOTIDE SEQUENCE</scope>
    <source>
        <strain evidence="3">CBS 115976</strain>
    </source>
</reference>
<evidence type="ECO:0000313" key="3">
    <source>
        <dbReference type="EMBL" id="KAF2663339.1"/>
    </source>
</evidence>
<dbReference type="PANTHER" id="PTHR33112:SF16">
    <property type="entry name" value="HETEROKARYON INCOMPATIBILITY DOMAIN-CONTAINING PROTEIN"/>
    <property type="match status" value="1"/>
</dbReference>
<name>A0A6A6TTE4_9PEZI</name>
<feature type="domain" description="Heterokaryon incompatibility" evidence="2">
    <location>
        <begin position="313"/>
        <end position="464"/>
    </location>
</feature>
<dbReference type="AlphaFoldDB" id="A0A6A6TTE4"/>
<dbReference type="InterPro" id="IPR010730">
    <property type="entry name" value="HET"/>
</dbReference>
<protein>
    <submittedName>
        <fullName evidence="3">HET-domain-containing protein</fullName>
    </submittedName>
</protein>
<dbReference type="OrthoDB" id="3799440at2759"/>
<gene>
    <name evidence="3" type="ORF">BT63DRAFT_125004</name>
</gene>
<dbReference type="Proteomes" id="UP000799302">
    <property type="component" value="Unassembled WGS sequence"/>
</dbReference>
<keyword evidence="1" id="KW-0812">Transmembrane</keyword>
<accession>A0A6A6TTE4</accession>
<evidence type="ECO:0000313" key="4">
    <source>
        <dbReference type="Proteomes" id="UP000799302"/>
    </source>
</evidence>
<keyword evidence="4" id="KW-1185">Reference proteome</keyword>
<evidence type="ECO:0000259" key="2">
    <source>
        <dbReference type="Pfam" id="PF06985"/>
    </source>
</evidence>
<keyword evidence="1" id="KW-0472">Membrane</keyword>
<dbReference type="Pfam" id="PF06985">
    <property type="entry name" value="HET"/>
    <property type="match status" value="1"/>
</dbReference>
<dbReference type="EMBL" id="MU004246">
    <property type="protein sequence ID" value="KAF2663339.1"/>
    <property type="molecule type" value="Genomic_DNA"/>
</dbReference>
<sequence>MAHDDFMWLDIPISTMLLASWGSYFYWISSAADQQWDKLPSRLQYGYTFTMVALFALTAILSALKKCIIFLAILFGPLLLVGFAATRSYQYFIFRLSSKLVFSCRNFRGPDISGVWCRLCQRCQGLVDQSPLLGGTSLGITKSNERHSFHTKKELERSATDCHMCILLLKSVEEFNESPEKETTSTETELTLLIQDRRPIGAYPASKLELELLGAPIKKSNRICVDGRSWSGNTSSDHGCFTSKQTDTQDIFNWAGHRIGECSRKHRRCDNAFVPEALRNYLPLRLLDVGIETDATISLKLGSELNEGTSKAYIALSHCWGEAVNLTLTKSNLGSMAIINESDLTKNFQDAIKITRALKLRHLWIDSLCIVQDDNTEWESQSANMGLVYANAQCVISASASNDSNGGCFMPKELFRNDCTLREAACRSLIVKAPGKQSFKEQLELFQDKAENNTISTRAWTFQERYLARRVLHFCDGVVFFECNELISRDGQRYFENKHGVRAGVRPDGTLHPPEELEAIQDVVESQVPATAKKRRLFRKPFNSANEAEQQAQERAQMELRRKLASASARSGMRGAFELLWRFKGAQLAEYIEFHQGWYEMVEPYSTRNLTRGSDKLKALSGVAHLIQQNTKFKYVAGLWQEMLACNLLWVVSGSVQERPTRNIPSWSWGSVDSQVSHRLQVVDSHQISDEGDSTLRSERFQSAWEKIMPLISGEKVDIIEQNNDLVLNATISFNATLHDSTLHYVNFIPDVVLPSSPGTLFHLPILAFKNTRVHPVGSDMQVHGLVVRAKESAEQVYARVGYFWTTDNDIVAQMLSPQGLTGLITLV</sequence>
<dbReference type="PANTHER" id="PTHR33112">
    <property type="entry name" value="DOMAIN PROTEIN, PUTATIVE-RELATED"/>
    <property type="match status" value="1"/>
</dbReference>
<keyword evidence="1" id="KW-1133">Transmembrane helix</keyword>